<dbReference type="EMBL" id="MTKP01000467">
    <property type="protein sequence ID" value="RWX43030.1"/>
    <property type="molecule type" value="Genomic_DNA"/>
</dbReference>
<evidence type="ECO:0000313" key="1">
    <source>
        <dbReference type="EMBL" id="RWX43030.1"/>
    </source>
</evidence>
<dbReference type="Proteomes" id="UP000288086">
    <property type="component" value="Unassembled WGS sequence"/>
</dbReference>
<evidence type="ECO:0000313" key="2">
    <source>
        <dbReference type="Proteomes" id="UP000288086"/>
    </source>
</evidence>
<accession>A0A444IQA8</accession>
<gene>
    <name evidence="1" type="ORF">VT98_14671</name>
</gene>
<dbReference type="AlphaFoldDB" id="A0A444IQA8"/>
<proteinExistence type="predicted"/>
<organism evidence="1 2">
    <name type="scientific">Candidatus Electrothrix communis</name>
    <dbReference type="NCBI Taxonomy" id="1859133"/>
    <lineage>
        <taxon>Bacteria</taxon>
        <taxon>Pseudomonadati</taxon>
        <taxon>Thermodesulfobacteriota</taxon>
        <taxon>Desulfobulbia</taxon>
        <taxon>Desulfobulbales</taxon>
        <taxon>Desulfobulbaceae</taxon>
        <taxon>Candidatus Electrothrix</taxon>
    </lineage>
</organism>
<reference evidence="1 2" key="1">
    <citation type="submission" date="2017-01" db="EMBL/GenBank/DDBJ databases">
        <title>The cable genome- insights into the physiology and evolution of filamentous bacteria capable of sulfide oxidation via long distance electron transfer.</title>
        <authorList>
            <person name="Schreiber L."/>
            <person name="Bjerg J.T."/>
            <person name="Boggild A."/>
            <person name="Van De Vossenberg J."/>
            <person name="Meysman F."/>
            <person name="Nielsen L.P."/>
            <person name="Schramm A."/>
            <person name="Kjeldsen K.U."/>
        </authorList>
    </citation>
    <scope>NUCLEOTIDE SEQUENCE [LARGE SCALE GENOMIC DNA]</scope>
    <source>
        <strain evidence="1">A1</strain>
    </source>
</reference>
<sequence length="76" mass="8870">MIAIEGLFNQNSSYHLDFFQALITLYYLNKYPPKGSAKYVGADLRVYPTKRANTEVRPTATLHKHPEEENRYELVH</sequence>
<name>A0A444IQA8_9BACT</name>
<protein>
    <submittedName>
        <fullName evidence="1">Uncharacterized protein</fullName>
    </submittedName>
</protein>
<comment type="caution">
    <text evidence="1">The sequence shown here is derived from an EMBL/GenBank/DDBJ whole genome shotgun (WGS) entry which is preliminary data.</text>
</comment>
<keyword evidence="2" id="KW-1185">Reference proteome</keyword>